<dbReference type="PANTHER" id="PTHR12606">
    <property type="entry name" value="SENTRIN/SUMO-SPECIFIC PROTEASE"/>
    <property type="match status" value="1"/>
</dbReference>
<dbReference type="GO" id="GO:0016926">
    <property type="term" value="P:protein desumoylation"/>
    <property type="evidence" value="ECO:0007669"/>
    <property type="project" value="TreeGrafter"/>
</dbReference>
<organism evidence="10 11">
    <name type="scientific">Megalurothrips usitatus</name>
    <name type="common">bean blossom thrips</name>
    <dbReference type="NCBI Taxonomy" id="439358"/>
    <lineage>
        <taxon>Eukaryota</taxon>
        <taxon>Metazoa</taxon>
        <taxon>Ecdysozoa</taxon>
        <taxon>Arthropoda</taxon>
        <taxon>Hexapoda</taxon>
        <taxon>Insecta</taxon>
        <taxon>Pterygota</taxon>
        <taxon>Neoptera</taxon>
        <taxon>Paraneoptera</taxon>
        <taxon>Thysanoptera</taxon>
        <taxon>Terebrantia</taxon>
        <taxon>Thripoidea</taxon>
        <taxon>Thripidae</taxon>
        <taxon>Megalurothrips</taxon>
    </lineage>
</organism>
<proteinExistence type="inferred from homology"/>
<feature type="compositionally biased region" description="Basic and acidic residues" evidence="8">
    <location>
        <begin position="541"/>
        <end position="551"/>
    </location>
</feature>
<dbReference type="InterPro" id="IPR013083">
    <property type="entry name" value="Znf_RING/FYVE/PHD"/>
</dbReference>
<keyword evidence="5" id="KW-0378">Hydrolase</keyword>
<evidence type="ECO:0000256" key="8">
    <source>
        <dbReference type="SAM" id="MobiDB-lite"/>
    </source>
</evidence>
<dbReference type="Pfam" id="PF02902">
    <property type="entry name" value="Peptidase_C48"/>
    <property type="match status" value="1"/>
</dbReference>
<evidence type="ECO:0000256" key="6">
    <source>
        <dbReference type="ARBA" id="ARBA00022807"/>
    </source>
</evidence>
<dbReference type="AlphaFoldDB" id="A0AAV7XXC1"/>
<keyword evidence="6" id="KW-0788">Thiol protease</keyword>
<dbReference type="InterPro" id="IPR038765">
    <property type="entry name" value="Papain-like_cys_pep_sf"/>
</dbReference>
<dbReference type="EMBL" id="JAPTSV010000005">
    <property type="protein sequence ID" value="KAJ1528189.1"/>
    <property type="molecule type" value="Genomic_DNA"/>
</dbReference>
<reference evidence="10" key="1">
    <citation type="submission" date="2022-12" db="EMBL/GenBank/DDBJ databases">
        <title>Chromosome-level genome assembly of the bean flower thrips Megalurothrips usitatus.</title>
        <authorList>
            <person name="Ma L."/>
            <person name="Liu Q."/>
            <person name="Li H."/>
            <person name="Cai W."/>
        </authorList>
    </citation>
    <scope>NUCLEOTIDE SEQUENCE</scope>
    <source>
        <strain evidence="10">Cailab_2022a</strain>
    </source>
</reference>
<dbReference type="Proteomes" id="UP001075354">
    <property type="component" value="Chromosome 5"/>
</dbReference>
<evidence type="ECO:0000256" key="5">
    <source>
        <dbReference type="ARBA" id="ARBA00022801"/>
    </source>
</evidence>
<dbReference type="PANTHER" id="PTHR12606:SF141">
    <property type="entry name" value="GH15225P-RELATED"/>
    <property type="match status" value="1"/>
</dbReference>
<accession>A0AAV7XXC1</accession>
<dbReference type="GO" id="GO:0008270">
    <property type="term" value="F:zinc ion binding"/>
    <property type="evidence" value="ECO:0007669"/>
    <property type="project" value="UniProtKB-KW"/>
</dbReference>
<dbReference type="GO" id="GO:0016929">
    <property type="term" value="F:deSUMOylase activity"/>
    <property type="evidence" value="ECO:0007669"/>
    <property type="project" value="TreeGrafter"/>
</dbReference>
<feature type="region of interest" description="Disordered" evidence="8">
    <location>
        <begin position="541"/>
        <end position="562"/>
    </location>
</feature>
<evidence type="ECO:0000256" key="7">
    <source>
        <dbReference type="ARBA" id="ARBA00022833"/>
    </source>
</evidence>
<evidence type="ECO:0000259" key="9">
    <source>
        <dbReference type="PROSITE" id="PS50600"/>
    </source>
</evidence>
<dbReference type="GO" id="GO:0005634">
    <property type="term" value="C:nucleus"/>
    <property type="evidence" value="ECO:0007669"/>
    <property type="project" value="TreeGrafter"/>
</dbReference>
<feature type="domain" description="Ubiquitin-like protease family profile" evidence="9">
    <location>
        <begin position="882"/>
        <end position="1041"/>
    </location>
</feature>
<gene>
    <name evidence="10" type="ORF">ONE63_008101</name>
</gene>
<keyword evidence="4" id="KW-0863">Zinc-finger</keyword>
<comment type="similarity">
    <text evidence="1">Belongs to the peptidase C48 family.</text>
</comment>
<dbReference type="InterPro" id="IPR003653">
    <property type="entry name" value="Peptidase_C48_C"/>
</dbReference>
<evidence type="ECO:0000256" key="1">
    <source>
        <dbReference type="ARBA" id="ARBA00005234"/>
    </source>
</evidence>
<dbReference type="PROSITE" id="PS50600">
    <property type="entry name" value="ULP_PROTEASE"/>
    <property type="match status" value="1"/>
</dbReference>
<dbReference type="InterPro" id="IPR011011">
    <property type="entry name" value="Znf_FYVE_PHD"/>
</dbReference>
<dbReference type="InterPro" id="IPR001965">
    <property type="entry name" value="Znf_PHD"/>
</dbReference>
<dbReference type="SUPFAM" id="SSF54001">
    <property type="entry name" value="Cysteine proteinases"/>
    <property type="match status" value="2"/>
</dbReference>
<evidence type="ECO:0000313" key="10">
    <source>
        <dbReference type="EMBL" id="KAJ1528189.1"/>
    </source>
</evidence>
<name>A0AAV7XXC1_9NEOP</name>
<dbReference type="SUPFAM" id="SSF57903">
    <property type="entry name" value="FYVE/PHD zinc finger"/>
    <property type="match status" value="1"/>
</dbReference>
<evidence type="ECO:0000256" key="4">
    <source>
        <dbReference type="ARBA" id="ARBA00022771"/>
    </source>
</evidence>
<dbReference type="Gene3D" id="3.30.40.10">
    <property type="entry name" value="Zinc/RING finger domain, C3HC4 (zinc finger)"/>
    <property type="match status" value="1"/>
</dbReference>
<evidence type="ECO:0000313" key="11">
    <source>
        <dbReference type="Proteomes" id="UP001075354"/>
    </source>
</evidence>
<dbReference type="GO" id="GO:0006508">
    <property type="term" value="P:proteolysis"/>
    <property type="evidence" value="ECO:0007669"/>
    <property type="project" value="UniProtKB-KW"/>
</dbReference>
<keyword evidence="2" id="KW-0645">Protease</keyword>
<evidence type="ECO:0000256" key="2">
    <source>
        <dbReference type="ARBA" id="ARBA00022670"/>
    </source>
</evidence>
<keyword evidence="11" id="KW-1185">Reference proteome</keyword>
<dbReference type="SMART" id="SM00249">
    <property type="entry name" value="PHD"/>
    <property type="match status" value="1"/>
</dbReference>
<keyword evidence="7" id="KW-0862">Zinc</keyword>
<dbReference type="Gene3D" id="3.40.395.10">
    <property type="entry name" value="Adenoviral Proteinase, Chain A"/>
    <property type="match status" value="2"/>
</dbReference>
<comment type="caution">
    <text evidence="10">The sequence shown here is derived from an EMBL/GenBank/DDBJ whole genome shotgun (WGS) entry which is preliminary data.</text>
</comment>
<evidence type="ECO:0000256" key="3">
    <source>
        <dbReference type="ARBA" id="ARBA00022723"/>
    </source>
</evidence>
<sequence length="1141" mass="130398">MNRQKSQKSRGQNDVFALLYKGYGSCVFAKCRKFTFEVSKRGDEIAFDVYATEAVITHIGKKTTHLKGLEREEAKENLVSMSPGNFQRKCVDEAEPEVVLSGNTQKIRNDATTRTARREAVQRDHFHNDPVFDAMLHWKEGLETSSPTSLLVQDIGLPLHAYMFSDLQIETVRRFFKDPKECTVKFDATGRKVHALSYDPRKRVYLYSGVVKIRGIIFPVFEAIEVRHDQFTIGSFLEKFRGLSHKLHPTIWPIFGRLVTDYSPALIHAVMRALNDMRLIDYLRTIFNYVTGKYSSKDLNAIIILTLCRNHFIGMGTDTISEKCGKKSPHRKFLAECLCAMLQTQSLEEFTIVYKGFLTVTLSQYQTDAVTEGYRMITSRSAHVATEELKEDSQIEVDEDLFEADLKLLDSPFHTYCLEIYVSVKEQVEKNTASGKLNENFCPSYVTDVFLKRYSPILPLWTEILKNDRGYDFLSTNAEVEKYYEILDQDVMNHSPNVRLQKYIELVSGYISSTLKKLNLCVHTKPLKKSDKGKIPSLTVREKHSPADAEAQKVVSDDPGDNVNVEETWAKRTQNPHSHLHLSHTKSLLENLEKKSAPADGQQKVVQPANKEKKVPITKGDWREVISERFVAIVDGYEKLQEEGDPVLFLYGTLDRPLYLSSVMAVLNSNCLDTSLVDACMYILRKSHSSAGVYVASTDVSEVVFNSNGRDFEDVRMSLHGVNKVIFPLLQDAHWSLVVCDICECSMAVLNFSGDREELMERFLSFVDHCNVSEQPALDAVSWKLTEMPHVEPQCDKVNCGVYMLRFLRLILEEKALTNEFVILEERCHLAELCLQFKEGLQGVSCSLSEQFLLPNGLVNNIDYYNADLDEQFCILVREGHLPVFVEDFSKLMRNEWLSGNVIDALLLLHCIVRTDVVLLTSNDSMTMLDSRARLTKNMRIMTCTLKNKTIIMPYHANGNHWCLIIADCSAKQYTYLDPYHPSESTPTHLDKFVQFLRKRNAITSDQIVSSGWVPKVFGGLPRQEDNMNCGVLVCYYAVCVLQNVSSHNGIDCRRLRQDFACKLIQDAPFCKHLCVYCGKDEFKKNRSSKRVSEMVMCERCKRWAHMWPCLKYLKATAKVIRSETFDFVCKLCEVNGHLLL</sequence>
<protein>
    <recommendedName>
        <fullName evidence="9">Ubiquitin-like protease family profile domain-containing protein</fullName>
    </recommendedName>
</protein>
<keyword evidence="3" id="KW-0479">Metal-binding</keyword>